<dbReference type="OrthoDB" id="973976at2"/>
<keyword evidence="2" id="KW-1003">Cell membrane</keyword>
<evidence type="ECO:0000256" key="3">
    <source>
        <dbReference type="ARBA" id="ARBA00022692"/>
    </source>
</evidence>
<evidence type="ECO:0000256" key="6">
    <source>
        <dbReference type="SAM" id="Phobius"/>
    </source>
</evidence>
<accession>A0A0S7C2X4</accession>
<evidence type="ECO:0000313" key="10">
    <source>
        <dbReference type="Proteomes" id="UP000053091"/>
    </source>
</evidence>
<proteinExistence type="predicted"/>
<feature type="transmembrane region" description="Helical" evidence="6">
    <location>
        <begin position="284"/>
        <end position="310"/>
    </location>
</feature>
<keyword evidence="4 6" id="KW-1133">Transmembrane helix</keyword>
<evidence type="ECO:0000256" key="2">
    <source>
        <dbReference type="ARBA" id="ARBA00022475"/>
    </source>
</evidence>
<feature type="transmembrane region" description="Helical" evidence="6">
    <location>
        <begin position="374"/>
        <end position="400"/>
    </location>
</feature>
<evidence type="ECO:0000313" key="9">
    <source>
        <dbReference type="EMBL" id="GAP44465.1"/>
    </source>
</evidence>
<feature type="transmembrane region" description="Helical" evidence="6">
    <location>
        <begin position="706"/>
        <end position="731"/>
    </location>
</feature>
<dbReference type="InterPro" id="IPR025857">
    <property type="entry name" value="MacB_PCD"/>
</dbReference>
<organism evidence="9">
    <name type="scientific">Lentimicrobium saccharophilum</name>
    <dbReference type="NCBI Taxonomy" id="1678841"/>
    <lineage>
        <taxon>Bacteria</taxon>
        <taxon>Pseudomonadati</taxon>
        <taxon>Bacteroidota</taxon>
        <taxon>Bacteroidia</taxon>
        <taxon>Bacteroidales</taxon>
        <taxon>Lentimicrobiaceae</taxon>
        <taxon>Lentimicrobium</taxon>
    </lineage>
</organism>
<dbReference type="PANTHER" id="PTHR30572">
    <property type="entry name" value="MEMBRANE COMPONENT OF TRANSPORTER-RELATED"/>
    <property type="match status" value="1"/>
</dbReference>
<keyword evidence="5 6" id="KW-0472">Membrane</keyword>
<feature type="transmembrane region" description="Helical" evidence="6">
    <location>
        <begin position="20"/>
        <end position="41"/>
    </location>
</feature>
<feature type="domain" description="MacB-like periplasmic core" evidence="8">
    <location>
        <begin position="19"/>
        <end position="237"/>
    </location>
</feature>
<feature type="domain" description="MacB-like periplasmic core" evidence="8">
    <location>
        <begin position="437"/>
        <end position="586"/>
    </location>
</feature>
<dbReference type="GO" id="GO:0022857">
    <property type="term" value="F:transmembrane transporter activity"/>
    <property type="evidence" value="ECO:0007669"/>
    <property type="project" value="TreeGrafter"/>
</dbReference>
<gene>
    <name evidence="9" type="ORF">TBC1_12273</name>
</gene>
<evidence type="ECO:0000256" key="4">
    <source>
        <dbReference type="ARBA" id="ARBA00022989"/>
    </source>
</evidence>
<keyword evidence="3 6" id="KW-0812">Transmembrane</keyword>
<dbReference type="Pfam" id="PF12704">
    <property type="entry name" value="MacB_PCD"/>
    <property type="match status" value="2"/>
</dbReference>
<feature type="transmembrane region" description="Helical" evidence="6">
    <location>
        <begin position="331"/>
        <end position="354"/>
    </location>
</feature>
<evidence type="ECO:0000259" key="8">
    <source>
        <dbReference type="Pfam" id="PF12704"/>
    </source>
</evidence>
<feature type="transmembrane region" description="Helical" evidence="6">
    <location>
        <begin position="743"/>
        <end position="767"/>
    </location>
</feature>
<protein>
    <submittedName>
        <fullName evidence="9">Protein containing MacB-like periplasmic core domain</fullName>
    </submittedName>
</protein>
<dbReference type="InterPro" id="IPR050250">
    <property type="entry name" value="Macrolide_Exporter_MacB"/>
</dbReference>
<dbReference type="GO" id="GO:0005886">
    <property type="term" value="C:plasma membrane"/>
    <property type="evidence" value="ECO:0007669"/>
    <property type="project" value="UniProtKB-SubCell"/>
</dbReference>
<evidence type="ECO:0000256" key="1">
    <source>
        <dbReference type="ARBA" id="ARBA00004651"/>
    </source>
</evidence>
<dbReference type="Pfam" id="PF02687">
    <property type="entry name" value="FtsX"/>
    <property type="match status" value="2"/>
</dbReference>
<dbReference type="EMBL" id="DF968183">
    <property type="protein sequence ID" value="GAP44465.1"/>
    <property type="molecule type" value="Genomic_DNA"/>
</dbReference>
<name>A0A0S7C2X4_9BACT</name>
<feature type="transmembrane region" description="Helical" evidence="6">
    <location>
        <begin position="421"/>
        <end position="444"/>
    </location>
</feature>
<feature type="domain" description="ABC3 transporter permease C-terminal" evidence="7">
    <location>
        <begin position="665"/>
        <end position="777"/>
    </location>
</feature>
<evidence type="ECO:0000256" key="5">
    <source>
        <dbReference type="ARBA" id="ARBA00023136"/>
    </source>
</evidence>
<dbReference type="RefSeq" id="WP_062043802.1">
    <property type="nucleotide sequence ID" value="NZ_DF968183.1"/>
</dbReference>
<dbReference type="PANTHER" id="PTHR30572:SF18">
    <property type="entry name" value="ABC-TYPE MACROLIDE FAMILY EXPORT SYSTEM PERMEASE COMPONENT 2"/>
    <property type="match status" value="1"/>
</dbReference>
<feature type="transmembrane region" description="Helical" evidence="6">
    <location>
        <begin position="661"/>
        <end position="685"/>
    </location>
</feature>
<dbReference type="Proteomes" id="UP000053091">
    <property type="component" value="Unassembled WGS sequence"/>
</dbReference>
<dbReference type="InterPro" id="IPR003838">
    <property type="entry name" value="ABC3_permease_C"/>
</dbReference>
<sequence length="784" mass="85868">MQHFFRHTFRLYIRNPFYTIINVTGLAIGLAAGIAILAYIYGELSFDRFHTNRHDIYRVNMTAVSPDGSFGSCTIPAAVGPSLQEQFPGIVSVTRTTQPQESFFEAGGKITEISKVCYADSGFFRDFSFVLEEGDITTALSGIFSVVLTRSSARKLFGDEPAIGKVLKMNNRDQFTVTGIAGDPPYNSSLQFDALISFSTLYQDKSLYMDWNGGNQYITFIRTQPGFSIASLESALPAFLDEKINRSIRESGWQYKLGFEPLSNIHLHSLVNDGSGGNLSNIRIFSGIALLILLIACFNFTSLATARAMIRNRETGIRKVAGASRRMLIRQFIAEALVLSFTALLLALFIIELIRPWYSAVTGNPLALYAAGGMPLMLGIILLVVFAGVLAGAYPAFYLASFKPVDVLKGGSGSVKVRAMLPKVLVVIQFAISAGLVASLLLMFGQIRYISSFDKGYRSDNLLVVRVSDENDKNMPAFAGNSLGSLPFVESWTAVSSPPGAGVPANGYLPDGRDEVVMINVLGIDSAFLKTMGIRLIAGRNLTSGNDSISCLVNESYAQRYGVTPGSIHHIRRSAKHPVIGVVQDFNFHPVYTGVEPLIFTTRPEEGFNALLIRVNSDLQSAGAGLENEWQKHFPGEPFVCYPLDTYIAGTYQHINRFAQLFSGFTILAIVVACMGLLGLSAVILQQRRRQFGIRRILGASPFSLTLRETAGFSLLVMIGNLLAVVPVWLFMSEWLADFAYHINITAGTFLLTAAITLLVAFLTIAWQSWSASKLNPVEVIKYE</sequence>
<dbReference type="STRING" id="1678841.TBC1_12273"/>
<feature type="domain" description="ABC3 transporter permease C-terminal" evidence="7">
    <location>
        <begin position="288"/>
        <end position="402"/>
    </location>
</feature>
<keyword evidence="10" id="KW-1185">Reference proteome</keyword>
<reference evidence="9" key="1">
    <citation type="journal article" date="2015" name="Genome Announc.">
        <title>Draft Genome Sequence of Bacteroidales Strain TBC1, a Novel Isolate from a Methanogenic Wastewater Treatment System.</title>
        <authorList>
            <person name="Tourlousse D.M."/>
            <person name="Matsuura N."/>
            <person name="Sun L."/>
            <person name="Toyonaga M."/>
            <person name="Kuroda K."/>
            <person name="Ohashi A."/>
            <person name="Cruz R."/>
            <person name="Yamaguchi T."/>
            <person name="Sekiguchi Y."/>
        </authorList>
    </citation>
    <scope>NUCLEOTIDE SEQUENCE [LARGE SCALE GENOMIC DNA]</scope>
    <source>
        <strain evidence="9">TBC1</strain>
    </source>
</reference>
<evidence type="ECO:0000259" key="7">
    <source>
        <dbReference type="Pfam" id="PF02687"/>
    </source>
</evidence>
<dbReference type="AlphaFoldDB" id="A0A0S7C2X4"/>
<comment type="subcellular location">
    <subcellularLocation>
        <location evidence="1">Cell membrane</location>
        <topology evidence="1">Multi-pass membrane protein</topology>
    </subcellularLocation>
</comment>